<evidence type="ECO:0000256" key="1">
    <source>
        <dbReference type="ARBA" id="ARBA00001954"/>
    </source>
</evidence>
<sequence length="410" mass="46121">MRLHALSGAIPPLKEAIREYKLISSLVYPLKPEEFFSTFYDKQPKYFAGNFVHKCDKLISTAKLDDLIANSELPPASIDMARHEPSISRSNFTFKSGNIDRGAVIRHFQEGATIIFPQLNLASEELADFCRALEYELSCKVQTNVYLTPKTSQGFKTHYDDHDVFVIQVEGSKKWSVYQQAIERPFRGEPFKASEYSAGDTNLNFTMHPGDCAYIPRGYMHDAVNVGDQPSLHITVGLLVKKWAEFMLEVLSEVAIDNPKFRESMPAGFAHSGFNKDKAIIHFNELMSIFSAEANFEEVFKVFKDELYRTRKANIKSALVQSSAPIEVSDLYVLRENFQASLRIENDNAVLSCAGGDLKFEAKAYEALQQVIVGAPFAATLFNGFEITEAIEMVQKLLAFGVITLFVDLE</sequence>
<dbReference type="EMBL" id="NTJZ01000009">
    <property type="protein sequence ID" value="PDH33342.1"/>
    <property type="molecule type" value="Genomic_DNA"/>
</dbReference>
<accession>A0A2A5WA89</accession>
<proteinExistence type="predicted"/>
<reference evidence="5 6" key="1">
    <citation type="submission" date="2017-08" db="EMBL/GenBank/DDBJ databases">
        <title>Fine stratification of microbial communities through a metagenomic profile of the photic zone.</title>
        <authorList>
            <person name="Haro-Moreno J.M."/>
            <person name="Lopez-Perez M."/>
            <person name="De La Torre J."/>
            <person name="Picazo A."/>
            <person name="Camacho A."/>
            <person name="Rodriguez-Valera F."/>
        </authorList>
    </citation>
    <scope>NUCLEOTIDE SEQUENCE [LARGE SCALE GENOMIC DNA]</scope>
    <source>
        <strain evidence="5">MED-G28</strain>
    </source>
</reference>
<dbReference type="Gene3D" id="2.60.120.650">
    <property type="entry name" value="Cupin"/>
    <property type="match status" value="1"/>
</dbReference>
<evidence type="ECO:0000259" key="4">
    <source>
        <dbReference type="PROSITE" id="PS51184"/>
    </source>
</evidence>
<evidence type="ECO:0000256" key="3">
    <source>
        <dbReference type="ARBA" id="ARBA00023004"/>
    </source>
</evidence>
<dbReference type="Pfam" id="PF08007">
    <property type="entry name" value="JmjC_2"/>
    <property type="match status" value="1"/>
</dbReference>
<keyword evidence="2" id="KW-0479">Metal-binding</keyword>
<evidence type="ECO:0000313" key="6">
    <source>
        <dbReference type="Proteomes" id="UP000219329"/>
    </source>
</evidence>
<dbReference type="AlphaFoldDB" id="A0A2A5WA89"/>
<comment type="caution">
    <text evidence="5">The sequence shown here is derived from an EMBL/GenBank/DDBJ whole genome shotgun (WGS) entry which is preliminary data.</text>
</comment>
<dbReference type="Proteomes" id="UP000219329">
    <property type="component" value="Unassembled WGS sequence"/>
</dbReference>
<gene>
    <name evidence="5" type="ORF">CNF02_09130</name>
</gene>
<dbReference type="GO" id="GO:0032453">
    <property type="term" value="F:histone H3K4 demethylase activity"/>
    <property type="evidence" value="ECO:0007669"/>
    <property type="project" value="TreeGrafter"/>
</dbReference>
<organism evidence="5 6">
    <name type="scientific">OM182 bacterium MED-G28</name>
    <dbReference type="NCBI Taxonomy" id="1986256"/>
    <lineage>
        <taxon>Bacteria</taxon>
        <taxon>Pseudomonadati</taxon>
        <taxon>Pseudomonadota</taxon>
        <taxon>Gammaproteobacteria</taxon>
        <taxon>OMG group</taxon>
        <taxon>OM182 clade</taxon>
    </lineage>
</organism>
<dbReference type="PANTHER" id="PTHR13096:SF8">
    <property type="entry name" value="RIBOSOMAL OXYGENASE 1"/>
    <property type="match status" value="1"/>
</dbReference>
<feature type="domain" description="JmjC" evidence="4">
    <location>
        <begin position="121"/>
        <end position="255"/>
    </location>
</feature>
<evidence type="ECO:0000256" key="2">
    <source>
        <dbReference type="ARBA" id="ARBA00022723"/>
    </source>
</evidence>
<dbReference type="InterPro" id="IPR039994">
    <property type="entry name" value="NO66-like"/>
</dbReference>
<dbReference type="SUPFAM" id="SSF51197">
    <property type="entry name" value="Clavaminate synthase-like"/>
    <property type="match status" value="1"/>
</dbReference>
<keyword evidence="3" id="KW-0408">Iron</keyword>
<comment type="cofactor">
    <cofactor evidence="1">
        <name>Fe(2+)</name>
        <dbReference type="ChEBI" id="CHEBI:29033"/>
    </cofactor>
</comment>
<name>A0A2A5WA89_9GAMM</name>
<protein>
    <recommendedName>
        <fullName evidence="4">JmjC domain-containing protein</fullName>
    </recommendedName>
</protein>
<dbReference type="GO" id="GO:0046872">
    <property type="term" value="F:metal ion binding"/>
    <property type="evidence" value="ECO:0007669"/>
    <property type="project" value="UniProtKB-KW"/>
</dbReference>
<dbReference type="PANTHER" id="PTHR13096">
    <property type="entry name" value="MINA53 MYC INDUCED NUCLEAR ANTIGEN"/>
    <property type="match status" value="1"/>
</dbReference>
<dbReference type="InterPro" id="IPR003347">
    <property type="entry name" value="JmjC_dom"/>
</dbReference>
<evidence type="ECO:0000313" key="5">
    <source>
        <dbReference type="EMBL" id="PDH33342.1"/>
    </source>
</evidence>
<dbReference type="GO" id="GO:0051864">
    <property type="term" value="F:histone H3K36 demethylase activity"/>
    <property type="evidence" value="ECO:0007669"/>
    <property type="project" value="TreeGrafter"/>
</dbReference>
<dbReference type="PROSITE" id="PS51184">
    <property type="entry name" value="JMJC"/>
    <property type="match status" value="1"/>
</dbReference>